<dbReference type="PROSITE" id="PS51186">
    <property type="entry name" value="GNAT"/>
    <property type="match status" value="1"/>
</dbReference>
<dbReference type="AlphaFoldDB" id="A0A0A2VDP8"/>
<dbReference type="STRING" id="1385513.N780_15535"/>
<evidence type="ECO:0000259" key="4">
    <source>
        <dbReference type="PROSITE" id="PS51186"/>
    </source>
</evidence>
<evidence type="ECO:0000256" key="2">
    <source>
        <dbReference type="ARBA" id="ARBA00023315"/>
    </source>
</evidence>
<sequence length="173" mass="20127">MLIYIEKLTRSHAKALFHFEVANRSFFETMVPSRGESYYEWNVFLKKLDSLLKEQKEKEAYYYLIMEKAGTIVGRINIVLDTTASTGDLGYRIGQDYTRKGLAKRAVETLLKEKHVAELERITAKTTSSHIASQKVLERNGFIYVKTDPVAFYFRGNKENFVHYELVKGERLK</sequence>
<dbReference type="PANTHER" id="PTHR43792:SF8">
    <property type="entry name" value="[RIBOSOMAL PROTEIN US5]-ALANINE N-ACETYLTRANSFERASE"/>
    <property type="match status" value="1"/>
</dbReference>
<dbReference type="GO" id="GO:0008999">
    <property type="term" value="F:protein-N-terminal-alanine acetyltransferase activity"/>
    <property type="evidence" value="ECO:0007669"/>
    <property type="project" value="TreeGrafter"/>
</dbReference>
<keyword evidence="2" id="KW-0012">Acyltransferase</keyword>
<dbReference type="EMBL" id="AVBG01000004">
    <property type="protein sequence ID" value="KGP91790.1"/>
    <property type="molecule type" value="Genomic_DNA"/>
</dbReference>
<accession>A0A0A2VDP8</accession>
<proteinExistence type="inferred from homology"/>
<dbReference type="Proteomes" id="UP000030153">
    <property type="component" value="Unassembled WGS sequence"/>
</dbReference>
<comment type="similarity">
    <text evidence="3">Belongs to the acetyltransferase family. RimJ subfamily.</text>
</comment>
<dbReference type="SUPFAM" id="SSF55729">
    <property type="entry name" value="Acyl-CoA N-acyltransferases (Nat)"/>
    <property type="match status" value="1"/>
</dbReference>
<evidence type="ECO:0000256" key="3">
    <source>
        <dbReference type="ARBA" id="ARBA00038502"/>
    </source>
</evidence>
<evidence type="ECO:0000256" key="1">
    <source>
        <dbReference type="ARBA" id="ARBA00022679"/>
    </source>
</evidence>
<dbReference type="RefSeq" id="WP_036781803.1">
    <property type="nucleotide sequence ID" value="NZ_AVBG01000004.1"/>
</dbReference>
<dbReference type="eggNOG" id="COG1670">
    <property type="taxonomic scope" value="Bacteria"/>
</dbReference>
<evidence type="ECO:0000313" key="5">
    <source>
        <dbReference type="EMBL" id="KGP91790.1"/>
    </source>
</evidence>
<dbReference type="Pfam" id="PF13302">
    <property type="entry name" value="Acetyltransf_3"/>
    <property type="match status" value="1"/>
</dbReference>
<name>A0A0A2VDP8_9BACI</name>
<keyword evidence="6" id="KW-1185">Reference proteome</keyword>
<protein>
    <submittedName>
        <fullName evidence="5">Acetyltransferase</fullName>
    </submittedName>
</protein>
<dbReference type="InterPro" id="IPR051531">
    <property type="entry name" value="N-acetyltransferase"/>
</dbReference>
<comment type="caution">
    <text evidence="5">The sequence shown here is derived from an EMBL/GenBank/DDBJ whole genome shotgun (WGS) entry which is preliminary data.</text>
</comment>
<dbReference type="Gene3D" id="3.40.630.30">
    <property type="match status" value="1"/>
</dbReference>
<keyword evidence="1 5" id="KW-0808">Transferase</keyword>
<dbReference type="GO" id="GO:0005737">
    <property type="term" value="C:cytoplasm"/>
    <property type="evidence" value="ECO:0007669"/>
    <property type="project" value="TreeGrafter"/>
</dbReference>
<reference evidence="5 6" key="1">
    <citation type="submission" date="2013-08" db="EMBL/GenBank/DDBJ databases">
        <title>Genome of Pontibacillus chungwhensis.</title>
        <authorList>
            <person name="Wang Q."/>
            <person name="Wang G."/>
        </authorList>
    </citation>
    <scope>NUCLEOTIDE SEQUENCE [LARGE SCALE GENOMIC DNA]</scope>
    <source>
        <strain evidence="5 6">BH030062</strain>
    </source>
</reference>
<dbReference type="PANTHER" id="PTHR43792">
    <property type="entry name" value="GNAT FAMILY, PUTATIVE (AFU_ORTHOLOGUE AFUA_3G00765)-RELATED-RELATED"/>
    <property type="match status" value="1"/>
</dbReference>
<organism evidence="5 6">
    <name type="scientific">Pontibacillus chungwhensis BH030062</name>
    <dbReference type="NCBI Taxonomy" id="1385513"/>
    <lineage>
        <taxon>Bacteria</taxon>
        <taxon>Bacillati</taxon>
        <taxon>Bacillota</taxon>
        <taxon>Bacilli</taxon>
        <taxon>Bacillales</taxon>
        <taxon>Bacillaceae</taxon>
        <taxon>Pontibacillus</taxon>
    </lineage>
</organism>
<evidence type="ECO:0000313" key="6">
    <source>
        <dbReference type="Proteomes" id="UP000030153"/>
    </source>
</evidence>
<dbReference type="InterPro" id="IPR016181">
    <property type="entry name" value="Acyl_CoA_acyltransferase"/>
</dbReference>
<feature type="domain" description="N-acetyltransferase" evidence="4">
    <location>
        <begin position="17"/>
        <end position="171"/>
    </location>
</feature>
<gene>
    <name evidence="5" type="ORF">N780_15535</name>
</gene>
<dbReference type="InterPro" id="IPR000182">
    <property type="entry name" value="GNAT_dom"/>
</dbReference>